<dbReference type="GeneID" id="109700259"/>
<organism evidence="6">
    <name type="scientific">Castor canadensis</name>
    <name type="common">American beaver</name>
    <dbReference type="NCBI Taxonomy" id="51338"/>
    <lineage>
        <taxon>Eukaryota</taxon>
        <taxon>Metazoa</taxon>
        <taxon>Chordata</taxon>
        <taxon>Craniata</taxon>
        <taxon>Vertebrata</taxon>
        <taxon>Euteleostomi</taxon>
        <taxon>Mammalia</taxon>
        <taxon>Eutheria</taxon>
        <taxon>Euarchontoglires</taxon>
        <taxon>Glires</taxon>
        <taxon>Rodentia</taxon>
        <taxon>Castorimorpha</taxon>
        <taxon>Castoridae</taxon>
        <taxon>Castor</taxon>
    </lineage>
</organism>
<evidence type="ECO:0000313" key="5">
    <source>
        <dbReference type="Proteomes" id="UP001732720"/>
    </source>
</evidence>
<dbReference type="RefSeq" id="XP_020040952.2">
    <property type="nucleotide sequence ID" value="XM_020185363.2"/>
</dbReference>
<evidence type="ECO:0000256" key="3">
    <source>
        <dbReference type="ARBA" id="ARBA00023180"/>
    </source>
</evidence>
<dbReference type="SMART" id="SM00093">
    <property type="entry name" value="SERPIN"/>
    <property type="match status" value="1"/>
</dbReference>
<dbReference type="FunFam" id="2.30.39.10:FF:000003">
    <property type="entry name" value="alpha-1-antitrypsin isoform X1"/>
    <property type="match status" value="1"/>
</dbReference>
<evidence type="ECO:0000256" key="2">
    <source>
        <dbReference type="ARBA" id="ARBA00022729"/>
    </source>
</evidence>
<name>A0A8B7WAA6_CASCN</name>
<proteinExistence type="inferred from homology"/>
<dbReference type="Pfam" id="PF00079">
    <property type="entry name" value="Serpin"/>
    <property type="match status" value="2"/>
</dbReference>
<dbReference type="AlphaFoldDB" id="A0A8B7WAA6"/>
<gene>
    <name evidence="6" type="primary">LOC109700259</name>
</gene>
<evidence type="ECO:0000256" key="4">
    <source>
        <dbReference type="RuleBase" id="RU000411"/>
    </source>
</evidence>
<dbReference type="OrthoDB" id="9802706at2759"/>
<dbReference type="PANTHER" id="PTHR11461">
    <property type="entry name" value="SERINE PROTEASE INHIBITOR, SERPIN"/>
    <property type="match status" value="1"/>
</dbReference>
<dbReference type="InterPro" id="IPR042178">
    <property type="entry name" value="Serpin_sf_1"/>
</dbReference>
<dbReference type="InterPro" id="IPR036186">
    <property type="entry name" value="Serpin_sf"/>
</dbReference>
<keyword evidence="5" id="KW-1185">Reference proteome</keyword>
<protein>
    <submittedName>
        <fullName evidence="6">Serpin A13</fullName>
    </submittedName>
</protein>
<sequence>MEAPQWWPLITACMTITHCLVLVDQVACNQIDPSPQDIPPRPVLPCHKISVSNIDFAFSLYRQLALDTPGENFLFSPASINLALAKLSLGAPITSRAQLLESLGFNLTLVSEAEIQDSFWDLLLRLPVQVPQFLLTTGQHRFSGLGATQDLGEAQKHIAAYIEKQTWGRLGTWGQDLRNETTVVLVNHMLLKARWAQPFDPSATRLREFFVDEHRAVQVPMVKQKAHHCFLRDPELQCSVLQMDHTANATTFFVFPDRGKLGQLEGALLPETLIKWDGLLGTREVDFYFPKFSISGTSRLEMFLPQVNVGGDFPRQLGLNVSKDTTPAPNKSPFQPEDDKERDQRCASYVQWQVLRLPGRPFLLSGLRTAV</sequence>
<keyword evidence="2" id="KW-0732">Signal</keyword>
<evidence type="ECO:0000256" key="1">
    <source>
        <dbReference type="ARBA" id="ARBA00009500"/>
    </source>
</evidence>
<dbReference type="SUPFAM" id="SSF56574">
    <property type="entry name" value="Serpins"/>
    <property type="match status" value="1"/>
</dbReference>
<dbReference type="PANTHER" id="PTHR11461:SF377">
    <property type="entry name" value="SERPIN A13-RELATED"/>
    <property type="match status" value="1"/>
</dbReference>
<reference evidence="6" key="1">
    <citation type="submission" date="2025-08" db="UniProtKB">
        <authorList>
            <consortium name="RefSeq"/>
        </authorList>
    </citation>
    <scope>IDENTIFICATION</scope>
</reference>
<dbReference type="Gene3D" id="2.30.39.10">
    <property type="entry name" value="Alpha-1-antitrypsin, domain 1"/>
    <property type="match status" value="1"/>
</dbReference>
<dbReference type="InterPro" id="IPR023796">
    <property type="entry name" value="Serpin_dom"/>
</dbReference>
<keyword evidence="3" id="KW-0325">Glycoprotein</keyword>
<dbReference type="InterPro" id="IPR000215">
    <property type="entry name" value="Serpin_fam"/>
</dbReference>
<evidence type="ECO:0000313" key="6">
    <source>
        <dbReference type="RefSeq" id="XP_020040952.2"/>
    </source>
</evidence>
<accession>A0A8B7WAA6</accession>
<dbReference type="GO" id="GO:0004867">
    <property type="term" value="F:serine-type endopeptidase inhibitor activity"/>
    <property type="evidence" value="ECO:0007669"/>
    <property type="project" value="InterPro"/>
</dbReference>
<dbReference type="KEGG" id="ccan:109700259"/>
<dbReference type="Proteomes" id="UP001732720">
    <property type="component" value="Chromosome 3"/>
</dbReference>
<dbReference type="GO" id="GO:0005615">
    <property type="term" value="C:extracellular space"/>
    <property type="evidence" value="ECO:0007669"/>
    <property type="project" value="InterPro"/>
</dbReference>
<dbReference type="Gene3D" id="3.30.497.10">
    <property type="entry name" value="Antithrombin, subunit I, domain 2"/>
    <property type="match status" value="2"/>
</dbReference>
<comment type="similarity">
    <text evidence="1 4">Belongs to the serpin family.</text>
</comment>
<dbReference type="InterPro" id="IPR042185">
    <property type="entry name" value="Serpin_sf_2"/>
</dbReference>